<organism evidence="2 3">
    <name type="scientific">Hungatella hathewayi WAL-18680</name>
    <dbReference type="NCBI Taxonomy" id="742737"/>
    <lineage>
        <taxon>Bacteria</taxon>
        <taxon>Bacillati</taxon>
        <taxon>Bacillota</taxon>
        <taxon>Clostridia</taxon>
        <taxon>Lachnospirales</taxon>
        <taxon>Lachnospiraceae</taxon>
        <taxon>Hungatella</taxon>
    </lineage>
</organism>
<dbReference type="OrthoDB" id="5135382at2"/>
<feature type="coiled-coil region" evidence="1">
    <location>
        <begin position="223"/>
        <end position="257"/>
    </location>
</feature>
<protein>
    <submittedName>
        <fullName evidence="2">Uncharacterized protein</fullName>
    </submittedName>
</protein>
<dbReference type="Pfam" id="PF18960">
    <property type="entry name" value="DUF5702"/>
    <property type="match status" value="1"/>
</dbReference>
<dbReference type="PATRIC" id="fig|742737.3.peg.205"/>
<name>G5I9M1_9FIRM</name>
<dbReference type="InterPro" id="IPR043756">
    <property type="entry name" value="DUF5702"/>
</dbReference>
<sequence>MGRRKGKRGEITVFLSMVLLCVAGLICVMLESARTAGARCYLQIAANSSMDSLFSQYHRQLWQKYHLMGLEYETTDDIRDRYLGFLMTSLETENWYPMTADSAEPEVIQSLTDGDGIWLEEEILAYMKYGIWSGLDIKPEDGEQFFQNVKEAASMQGLASSYQQESKEAWKLEQALDNLYACQARQQEHHAQGARALQGEDSYGFFRAANDLRDEIKKIPKLLKAYEKQADKCKARLEEMEAELASKGEDLTEERRQVMNQELEQYRSYVAEDGARRQEILALGEEGERNLAVIEEVKGRVNDIEAYLASLDEEDDDNSGPMWSAASGVWNQIHISGQKQSGVKDEEKRGWLLEIENMVNQGLLELVIPPERQVSTVMLNLTDAPSKEKENPGETDRLNLITRVLVDEYCARHFANFVSAPGFWIGKEEGTADSRALRQQYQMEYLLTGGEDDRSNLADAVKQVLMVRSGLNLIHILSDSQKREEAKALALVITGALGLTPLVEITSFFIMGVWALGESIVDVQTLLEGRKVPLLKSREDWALGVEQLLRMGQSRGSSVTSGGGKGLDYAGYLKLLLLLVPSGQKYYRMMDVMQMDIRLEQGGFLMKRCGYRVDMKTQVCGKHVFFALPFVENMTGSGEHGYQMQVRSQKAY</sequence>
<comment type="caution">
    <text evidence="2">The sequence shown here is derived from an EMBL/GenBank/DDBJ whole genome shotgun (WGS) entry which is preliminary data.</text>
</comment>
<dbReference type="RefSeq" id="WP_006778192.1">
    <property type="nucleotide sequence ID" value="NZ_CP040506.1"/>
</dbReference>
<evidence type="ECO:0000256" key="1">
    <source>
        <dbReference type="SAM" id="Coils"/>
    </source>
</evidence>
<reference evidence="2 3" key="1">
    <citation type="submission" date="2011-08" db="EMBL/GenBank/DDBJ databases">
        <title>The Genome Sequence of Clostridium hathewayi WAL-18680.</title>
        <authorList>
            <consortium name="The Broad Institute Genome Sequencing Platform"/>
            <person name="Earl A."/>
            <person name="Ward D."/>
            <person name="Feldgarden M."/>
            <person name="Gevers D."/>
            <person name="Finegold S.M."/>
            <person name="Summanen P.H."/>
            <person name="Molitoris D.R."/>
            <person name="Song M."/>
            <person name="Daigneault M."/>
            <person name="Allen-Vercoe E."/>
            <person name="Young S.K."/>
            <person name="Zeng Q."/>
            <person name="Gargeya S."/>
            <person name="Fitzgerald M."/>
            <person name="Haas B."/>
            <person name="Abouelleil A."/>
            <person name="Alvarado L."/>
            <person name="Arachchi H.M."/>
            <person name="Berlin A."/>
            <person name="Brown A."/>
            <person name="Chapman S.B."/>
            <person name="Chen Z."/>
            <person name="Dunbar C."/>
            <person name="Freedman E."/>
            <person name="Gearin G."/>
            <person name="Gellesch M."/>
            <person name="Goldberg J."/>
            <person name="Griggs A."/>
            <person name="Gujja S."/>
            <person name="Heiman D."/>
            <person name="Howarth C."/>
            <person name="Larson L."/>
            <person name="Lui A."/>
            <person name="MacDonald P.J.P."/>
            <person name="Montmayeur A."/>
            <person name="Murphy C."/>
            <person name="Neiman D."/>
            <person name="Pearson M."/>
            <person name="Priest M."/>
            <person name="Roberts A."/>
            <person name="Saif S."/>
            <person name="Shea T."/>
            <person name="Shenoy N."/>
            <person name="Sisk P."/>
            <person name="Stolte C."/>
            <person name="Sykes S."/>
            <person name="Wortman J."/>
            <person name="Nusbaum C."/>
            <person name="Birren B."/>
        </authorList>
    </citation>
    <scope>NUCLEOTIDE SEQUENCE [LARGE SCALE GENOMIC DNA]</scope>
    <source>
        <strain evidence="2 3">WAL-18680</strain>
    </source>
</reference>
<evidence type="ECO:0000313" key="2">
    <source>
        <dbReference type="EMBL" id="EHI61760.1"/>
    </source>
</evidence>
<gene>
    <name evidence="2" type="ORF">HMPREF9473_00211</name>
</gene>
<evidence type="ECO:0000313" key="3">
    <source>
        <dbReference type="Proteomes" id="UP000005384"/>
    </source>
</evidence>
<dbReference type="EMBL" id="ADLN01000001">
    <property type="protein sequence ID" value="EHI61760.1"/>
    <property type="molecule type" value="Genomic_DNA"/>
</dbReference>
<dbReference type="AlphaFoldDB" id="G5I9M1"/>
<keyword evidence="1" id="KW-0175">Coiled coil</keyword>
<proteinExistence type="predicted"/>
<dbReference type="Proteomes" id="UP000005384">
    <property type="component" value="Unassembled WGS sequence"/>
</dbReference>
<accession>G5I9M1</accession>
<keyword evidence="3" id="KW-1185">Reference proteome</keyword>
<dbReference type="HOGENOM" id="CLU_026897_0_0_9"/>